<dbReference type="EMBL" id="LT608171">
    <property type="protein sequence ID" value="SCL99436.1"/>
    <property type="molecule type" value="Genomic_DNA"/>
</dbReference>
<feature type="transmembrane region" description="Helical" evidence="2">
    <location>
        <begin position="102"/>
        <end position="120"/>
    </location>
</feature>
<dbReference type="Gene3D" id="3.50.50.60">
    <property type="entry name" value="FAD/NAD(P)-binding domain"/>
    <property type="match status" value="2"/>
</dbReference>
<proteinExistence type="predicted"/>
<feature type="region of interest" description="Disordered" evidence="1">
    <location>
        <begin position="252"/>
        <end position="273"/>
    </location>
</feature>
<dbReference type="Pfam" id="PF13450">
    <property type="entry name" value="NAD_binding_8"/>
    <property type="match status" value="1"/>
</dbReference>
<feature type="domain" description="Amine oxidase" evidence="3">
    <location>
        <begin position="359"/>
        <end position="605"/>
    </location>
</feature>
<reference evidence="4 5" key="1">
    <citation type="submission" date="2016-08" db="EMBL/GenBank/DDBJ databases">
        <authorList>
            <consortium name="Pathogen Informatics"/>
        </authorList>
    </citation>
    <scope>NUCLEOTIDE SEQUENCE [LARGE SCALE GENOMIC DNA]</scope>
    <source>
        <strain evidence="4 5">AJ</strain>
    </source>
</reference>
<gene>
    <name evidence="4" type="primary">PPO</name>
    <name evidence="4" type="ORF">PCHAJ_000077200</name>
</gene>
<dbReference type="PANTHER" id="PTHR42923:SF3">
    <property type="entry name" value="PROTOPORPHYRINOGEN OXIDASE"/>
    <property type="match status" value="1"/>
</dbReference>
<keyword evidence="2" id="KW-1133">Transmembrane helix</keyword>
<dbReference type="InterPro" id="IPR050464">
    <property type="entry name" value="Zeta_carotene_desat/Oxidored"/>
</dbReference>
<dbReference type="Proteomes" id="UP000507163">
    <property type="component" value="Chromosome 5"/>
</dbReference>
<dbReference type="InterPro" id="IPR036188">
    <property type="entry name" value="FAD/NAD-bd_sf"/>
</dbReference>
<dbReference type="PANTHER" id="PTHR42923">
    <property type="entry name" value="PROTOPORPHYRINOGEN OXIDASE"/>
    <property type="match status" value="1"/>
</dbReference>
<keyword evidence="4" id="KW-0560">Oxidoreductase</keyword>
<evidence type="ECO:0000313" key="5">
    <source>
        <dbReference type="Proteomes" id="UP000507163"/>
    </source>
</evidence>
<dbReference type="EC" id="1.3.3.4" evidence="4"/>
<organism evidence="4 5">
    <name type="scientific">Plasmodium chabaudi chabaudi</name>
    <dbReference type="NCBI Taxonomy" id="31271"/>
    <lineage>
        <taxon>Eukaryota</taxon>
        <taxon>Sar</taxon>
        <taxon>Alveolata</taxon>
        <taxon>Apicomplexa</taxon>
        <taxon>Aconoidasida</taxon>
        <taxon>Haemosporida</taxon>
        <taxon>Plasmodiidae</taxon>
        <taxon>Plasmodium</taxon>
        <taxon>Plasmodium (Vinckeia)</taxon>
    </lineage>
</organism>
<dbReference type="AlphaFoldDB" id="A0A1C6X7T7"/>
<name>A0A1C6X7T7_PLACU</name>
<dbReference type="SUPFAM" id="SSF54373">
    <property type="entry name" value="FAD-linked reductases, C-terminal domain"/>
    <property type="match status" value="1"/>
</dbReference>
<dbReference type="GO" id="GO:0004729">
    <property type="term" value="F:oxygen-dependent protoporphyrinogen oxidase activity"/>
    <property type="evidence" value="ECO:0007669"/>
    <property type="project" value="UniProtKB-EC"/>
</dbReference>
<evidence type="ECO:0000256" key="2">
    <source>
        <dbReference type="SAM" id="Phobius"/>
    </source>
</evidence>
<dbReference type="Pfam" id="PF01593">
    <property type="entry name" value="Amino_oxidase"/>
    <property type="match status" value="1"/>
</dbReference>
<evidence type="ECO:0000313" key="4">
    <source>
        <dbReference type="EMBL" id="SCL99436.1"/>
    </source>
</evidence>
<evidence type="ECO:0000256" key="1">
    <source>
        <dbReference type="SAM" id="MobiDB-lite"/>
    </source>
</evidence>
<feature type="transmembrane region" description="Helical" evidence="2">
    <location>
        <begin position="6"/>
        <end position="26"/>
    </location>
</feature>
<sequence length="634" mass="73866">METNDKTYDFILVGGGIYSCCMYYYLKKHNPEIKILIIEKGNKLGGCIQTETYNNNVIYELGANVFKLCNNSYKLIKDLNLCDQIAIINKGLVRYISYENKLYPLYLSFLGYIYFPLISFTNKIKLIYKILFKKYKHVNSYHYDISIKNYMKENFDSQHYQYLLLPLIYGSSGGHGDISALSFLSRNLKLVHNNKNSLRIWNEKIKTIDNDIISKSSLTNFNNNNSMNVKKCSQSSCASTEYDDNITLLNHADTNHNEHGHNRKNTYTTENSDINTNANTIESVPISKPVSITTPTHKQTPYKRLNKNVDERNKQPLFENGKPNQYKQNFVLSIIGYSLKIIRNVFFSINYTIYKYFPMLYSNIGNKFLQRIEEEEKKKYIGKTVSLNYGLYEFIRHLKKHIHENDISANTELNYIEKNMKNNIWTCNINKNNTKTNIYSKNIILTVNSKMCANILRKILPTQIKNNLEQFSYSSLMTANIYFNKEDITIPKNLFGLLSAEQNAHILGCFYANNMFTNRCENNKILLTLYIRDTNLPSDNNDEQLKKTILNNLKNILPINNDAKPTILNVTKWKDILPAYSENYENKLKEFLNELENPQYQNLYVDAGWITGTSISDRISSAMELSDYIIKKKY</sequence>
<dbReference type="SUPFAM" id="SSF51905">
    <property type="entry name" value="FAD/NAD(P)-binding domain"/>
    <property type="match status" value="1"/>
</dbReference>
<keyword evidence="2" id="KW-0472">Membrane</keyword>
<protein>
    <submittedName>
        <fullName evidence="4">Protoporphyrinogen oxidase, putative</fullName>
        <ecNumber evidence="4">1.3.3.4</ecNumber>
    </submittedName>
</protein>
<dbReference type="InterPro" id="IPR002937">
    <property type="entry name" value="Amino_oxidase"/>
</dbReference>
<accession>A0A1C6X7T7</accession>
<dbReference type="PROSITE" id="PS51257">
    <property type="entry name" value="PROKAR_LIPOPROTEIN"/>
    <property type="match status" value="1"/>
</dbReference>
<evidence type="ECO:0000259" key="3">
    <source>
        <dbReference type="Pfam" id="PF01593"/>
    </source>
</evidence>
<keyword evidence="2" id="KW-0812">Transmembrane</keyword>